<comment type="caution">
    <text evidence="4">The sequence shown here is derived from an EMBL/GenBank/DDBJ whole genome shotgun (WGS) entry which is preliminary data.</text>
</comment>
<name>A0ABT1R2X6_9HYPH</name>
<dbReference type="GO" id="GO:0008838">
    <property type="term" value="F:diaminopropionate ammonia-lyase activity"/>
    <property type="evidence" value="ECO:0007669"/>
    <property type="project" value="UniProtKB-EC"/>
</dbReference>
<dbReference type="PANTHER" id="PTHR42937:SF1">
    <property type="entry name" value="DIAMINOPROPIONATE AMMONIA-LYASE"/>
    <property type="match status" value="1"/>
</dbReference>
<dbReference type="RefSeq" id="WP_256115685.1">
    <property type="nucleotide sequence ID" value="NZ_WHSB02000002.1"/>
</dbReference>
<accession>A0ABT1R2X6</accession>
<dbReference type="InterPro" id="IPR036052">
    <property type="entry name" value="TrpB-like_PALP_sf"/>
</dbReference>
<keyword evidence="4" id="KW-0456">Lyase</keyword>
<organism evidence="4 5">
    <name type="scientific">Shinella lacus</name>
    <dbReference type="NCBI Taxonomy" id="2654216"/>
    <lineage>
        <taxon>Bacteria</taxon>
        <taxon>Pseudomonadati</taxon>
        <taxon>Pseudomonadota</taxon>
        <taxon>Alphaproteobacteria</taxon>
        <taxon>Hyphomicrobiales</taxon>
        <taxon>Rhizobiaceae</taxon>
        <taxon>Shinella</taxon>
    </lineage>
</organism>
<evidence type="ECO:0000259" key="3">
    <source>
        <dbReference type="Pfam" id="PF00291"/>
    </source>
</evidence>
<evidence type="ECO:0000313" key="5">
    <source>
        <dbReference type="Proteomes" id="UP000996601"/>
    </source>
</evidence>
<dbReference type="NCBIfam" id="TIGR01747">
    <property type="entry name" value="diampropi_NH3ly"/>
    <property type="match status" value="1"/>
</dbReference>
<protein>
    <submittedName>
        <fullName evidence="4">Diaminopropionate ammonia-lyase</fullName>
        <ecNumber evidence="4">4.3.1.15</ecNumber>
    </submittedName>
</protein>
<dbReference type="EMBL" id="WHSB02000002">
    <property type="protein sequence ID" value="MCQ4629522.1"/>
    <property type="molecule type" value="Genomic_DNA"/>
</dbReference>
<evidence type="ECO:0000313" key="4">
    <source>
        <dbReference type="EMBL" id="MCQ4629522.1"/>
    </source>
</evidence>
<dbReference type="Proteomes" id="UP000996601">
    <property type="component" value="Unassembled WGS sequence"/>
</dbReference>
<proteinExistence type="predicted"/>
<keyword evidence="2" id="KW-0663">Pyridoxal phosphate</keyword>
<evidence type="ECO:0000256" key="2">
    <source>
        <dbReference type="ARBA" id="ARBA00022898"/>
    </source>
</evidence>
<dbReference type="PANTHER" id="PTHR42937">
    <property type="match status" value="1"/>
</dbReference>
<feature type="domain" description="Tryptophan synthase beta chain-like PALP" evidence="3">
    <location>
        <begin position="40"/>
        <end position="352"/>
    </location>
</feature>
<gene>
    <name evidence="4" type="ORF">GB927_005695</name>
</gene>
<dbReference type="Pfam" id="PF00291">
    <property type="entry name" value="PALP"/>
    <property type="match status" value="1"/>
</dbReference>
<dbReference type="EC" id="4.3.1.15" evidence="4"/>
<dbReference type="InterPro" id="IPR001926">
    <property type="entry name" value="TrpB-like_PALP"/>
</dbReference>
<evidence type="ECO:0000256" key="1">
    <source>
        <dbReference type="ARBA" id="ARBA00001933"/>
    </source>
</evidence>
<reference evidence="4" key="1">
    <citation type="submission" date="2021-07" db="EMBL/GenBank/DDBJ databases">
        <title>Shinella sp. nov., a novel member of the genus Shinella from water.</title>
        <authorList>
            <person name="Deng Y."/>
        </authorList>
    </citation>
    <scope>NUCLEOTIDE SEQUENCE</scope>
    <source>
        <strain evidence="4">CPCC 100929</strain>
    </source>
</reference>
<comment type="cofactor">
    <cofactor evidence="1">
        <name>pyridoxal 5'-phosphate</name>
        <dbReference type="ChEBI" id="CHEBI:597326"/>
    </cofactor>
</comment>
<sequence>MFLKNSHVDYRAPLDPRDAETLGVAAAAEVERYLSFRDNHVETPLVALPGLAEKLGVGAVHIKDEGHRLGLGSFKALGGAYAVIRLVLEEAGRRLDRVIDISELHAPEVQAVARSMTVACATDGNHGRSVAQGAELVGARAAIFVHSGVSDERVAAIARFGAEMVRVEGTYDDSVREAARVAAERDWTIVSDTSWPGYERIPGLVMQGYTALVREALRKLPELPTHVFIQSGVGGIAAAVAGHLALEFGEARPVFTVVDPARAACLFETARAGHPVTIAHGAPTVMAMLECYEPSLIAWRVLSRVADAFMTVDEEDAVAVMRQLANPVAGDPAIVAGESGGVGLAGLMRAMADPAAKAALGIDARSRIFLVNTEGATDPGKYAEIVGFSPVVVAARNNRGAGA</sequence>
<dbReference type="CDD" id="cd00640">
    <property type="entry name" value="Trp-synth-beta_II"/>
    <property type="match status" value="1"/>
</dbReference>
<dbReference type="InterPro" id="IPR010081">
    <property type="entry name" value="DiNH2opropionate_NH3_lyase"/>
</dbReference>
<dbReference type="SUPFAM" id="SSF53686">
    <property type="entry name" value="Tryptophan synthase beta subunit-like PLP-dependent enzymes"/>
    <property type="match status" value="1"/>
</dbReference>
<dbReference type="NCBIfam" id="NF006058">
    <property type="entry name" value="PRK08206.1"/>
    <property type="match status" value="1"/>
</dbReference>
<dbReference type="Gene3D" id="3.40.50.1100">
    <property type="match status" value="3"/>
</dbReference>
<keyword evidence="5" id="KW-1185">Reference proteome</keyword>